<dbReference type="GO" id="GO:0004672">
    <property type="term" value="F:protein kinase activity"/>
    <property type="evidence" value="ECO:0007669"/>
    <property type="project" value="InterPro"/>
</dbReference>
<feature type="non-terminal residue" evidence="4">
    <location>
        <position position="70"/>
    </location>
</feature>
<protein>
    <recommendedName>
        <fullName evidence="3">Protein kinase domain-containing protein</fullName>
    </recommendedName>
</protein>
<dbReference type="EMBL" id="CAJNRE010013999">
    <property type="protein sequence ID" value="CAF2123455.1"/>
    <property type="molecule type" value="Genomic_DNA"/>
</dbReference>
<dbReference type="PROSITE" id="PS00108">
    <property type="entry name" value="PROTEIN_KINASE_ST"/>
    <property type="match status" value="1"/>
</dbReference>
<proteinExistence type="predicted"/>
<evidence type="ECO:0000313" key="4">
    <source>
        <dbReference type="EMBL" id="CAF2123455.1"/>
    </source>
</evidence>
<accession>A0A816VPU9</accession>
<dbReference type="PROSITE" id="PS50011">
    <property type="entry name" value="PROTEIN_KINASE_DOM"/>
    <property type="match status" value="1"/>
</dbReference>
<dbReference type="EMBL" id="CAJOBI010109838">
    <property type="protein sequence ID" value="CAF4627557.1"/>
    <property type="molecule type" value="Genomic_DNA"/>
</dbReference>
<dbReference type="PANTHER" id="PTHR27001">
    <property type="entry name" value="OS01G0253100 PROTEIN"/>
    <property type="match status" value="1"/>
</dbReference>
<dbReference type="GO" id="GO:0005524">
    <property type="term" value="F:ATP binding"/>
    <property type="evidence" value="ECO:0007669"/>
    <property type="project" value="UniProtKB-KW"/>
</dbReference>
<name>A0A816VPU9_9BILA</name>
<feature type="domain" description="Protein kinase" evidence="3">
    <location>
        <begin position="1"/>
        <end position="70"/>
    </location>
</feature>
<dbReference type="InterPro" id="IPR008271">
    <property type="entry name" value="Ser/Thr_kinase_AS"/>
</dbReference>
<evidence type="ECO:0000256" key="1">
    <source>
        <dbReference type="ARBA" id="ARBA00022741"/>
    </source>
</evidence>
<dbReference type="InterPro" id="IPR011009">
    <property type="entry name" value="Kinase-like_dom_sf"/>
</dbReference>
<sequence>MPLGSLNDILKNDDIELSWLDRWSIVNQMTKGINHLHQLKPSPIIHRDIKSHNFLMKWGPQNDNNRFIVK</sequence>
<dbReference type="SUPFAM" id="SSF56112">
    <property type="entry name" value="Protein kinase-like (PK-like)"/>
    <property type="match status" value="1"/>
</dbReference>
<dbReference type="GO" id="GO:0005886">
    <property type="term" value="C:plasma membrane"/>
    <property type="evidence" value="ECO:0007669"/>
    <property type="project" value="TreeGrafter"/>
</dbReference>
<evidence type="ECO:0000259" key="3">
    <source>
        <dbReference type="PROSITE" id="PS50011"/>
    </source>
</evidence>
<dbReference type="Proteomes" id="UP000663824">
    <property type="component" value="Unassembled WGS sequence"/>
</dbReference>
<comment type="caution">
    <text evidence="4">The sequence shown here is derived from an EMBL/GenBank/DDBJ whole genome shotgun (WGS) entry which is preliminary data.</text>
</comment>
<reference evidence="4" key="1">
    <citation type="submission" date="2021-02" db="EMBL/GenBank/DDBJ databases">
        <authorList>
            <person name="Nowell W R."/>
        </authorList>
    </citation>
    <scope>NUCLEOTIDE SEQUENCE</scope>
</reference>
<dbReference type="AlphaFoldDB" id="A0A816VPU9"/>
<organism evidence="4 6">
    <name type="scientific">Rotaria magnacalcarata</name>
    <dbReference type="NCBI Taxonomy" id="392030"/>
    <lineage>
        <taxon>Eukaryota</taxon>
        <taxon>Metazoa</taxon>
        <taxon>Spiralia</taxon>
        <taxon>Gnathifera</taxon>
        <taxon>Rotifera</taxon>
        <taxon>Eurotatoria</taxon>
        <taxon>Bdelloidea</taxon>
        <taxon>Philodinida</taxon>
        <taxon>Philodinidae</taxon>
        <taxon>Rotaria</taxon>
    </lineage>
</organism>
<dbReference type="PANTHER" id="PTHR27001:SF931">
    <property type="entry name" value="OS11G0664100 PROTEIN"/>
    <property type="match status" value="1"/>
</dbReference>
<evidence type="ECO:0000313" key="6">
    <source>
        <dbReference type="Proteomes" id="UP000663824"/>
    </source>
</evidence>
<dbReference type="InterPro" id="IPR000719">
    <property type="entry name" value="Prot_kinase_dom"/>
</dbReference>
<dbReference type="Gene3D" id="1.10.510.10">
    <property type="entry name" value="Transferase(Phosphotransferase) domain 1"/>
    <property type="match status" value="1"/>
</dbReference>
<evidence type="ECO:0000256" key="2">
    <source>
        <dbReference type="ARBA" id="ARBA00022840"/>
    </source>
</evidence>
<evidence type="ECO:0000313" key="5">
    <source>
        <dbReference type="EMBL" id="CAF4627557.1"/>
    </source>
</evidence>
<keyword evidence="1" id="KW-0547">Nucleotide-binding</keyword>
<dbReference type="Pfam" id="PF00069">
    <property type="entry name" value="Pkinase"/>
    <property type="match status" value="1"/>
</dbReference>
<dbReference type="Proteomes" id="UP000676336">
    <property type="component" value="Unassembled WGS sequence"/>
</dbReference>
<keyword evidence="2" id="KW-0067">ATP-binding</keyword>
<gene>
    <name evidence="4" type="ORF">MBJ925_LOCUS26325</name>
    <name evidence="5" type="ORF">SMN809_LOCUS40161</name>
</gene>